<gene>
    <name evidence="2" type="primary">PTPRO_0</name>
    <name evidence="2" type="ORF">EYF80_067628</name>
</gene>
<dbReference type="GO" id="GO:0017147">
    <property type="term" value="F:Wnt-protein binding"/>
    <property type="evidence" value="ECO:0007669"/>
    <property type="project" value="TreeGrafter"/>
</dbReference>
<keyword evidence="2" id="KW-0675">Receptor</keyword>
<evidence type="ECO:0000313" key="3">
    <source>
        <dbReference type="Proteomes" id="UP000314294"/>
    </source>
</evidence>
<dbReference type="GO" id="GO:0072112">
    <property type="term" value="P:podocyte differentiation"/>
    <property type="evidence" value="ECO:0007669"/>
    <property type="project" value="TreeGrafter"/>
</dbReference>
<dbReference type="PANTHER" id="PTHR47028">
    <property type="entry name" value="RECEPTOR-TYPE TYROSINE-PROTEIN PHOSPHATASE O"/>
    <property type="match status" value="1"/>
</dbReference>
<dbReference type="GO" id="GO:0003093">
    <property type="term" value="P:regulation of glomerular filtration"/>
    <property type="evidence" value="ECO:0007669"/>
    <property type="project" value="TreeGrafter"/>
</dbReference>
<dbReference type="GO" id="GO:0045296">
    <property type="term" value="F:cadherin binding"/>
    <property type="evidence" value="ECO:0007669"/>
    <property type="project" value="TreeGrafter"/>
</dbReference>
<dbReference type="PANTHER" id="PTHR47028:SF1">
    <property type="entry name" value="RECEPTOR-TYPE TYROSINE-PROTEIN PHOSPHATASE O"/>
    <property type="match status" value="1"/>
</dbReference>
<dbReference type="InterPro" id="IPR042996">
    <property type="entry name" value="PTPRO"/>
</dbReference>
<comment type="caution">
    <text evidence="2">The sequence shown here is derived from an EMBL/GenBank/DDBJ whole genome shotgun (WGS) entry which is preliminary data.</text>
</comment>
<organism evidence="2 3">
    <name type="scientific">Liparis tanakae</name>
    <name type="common">Tanaka's snailfish</name>
    <dbReference type="NCBI Taxonomy" id="230148"/>
    <lineage>
        <taxon>Eukaryota</taxon>
        <taxon>Metazoa</taxon>
        <taxon>Chordata</taxon>
        <taxon>Craniata</taxon>
        <taxon>Vertebrata</taxon>
        <taxon>Euteleostomi</taxon>
        <taxon>Actinopterygii</taxon>
        <taxon>Neopterygii</taxon>
        <taxon>Teleostei</taxon>
        <taxon>Neoteleostei</taxon>
        <taxon>Acanthomorphata</taxon>
        <taxon>Eupercaria</taxon>
        <taxon>Perciformes</taxon>
        <taxon>Cottioidei</taxon>
        <taxon>Cottales</taxon>
        <taxon>Liparidae</taxon>
        <taxon>Liparis</taxon>
    </lineage>
</organism>
<accession>A0A4Z2E0K9</accession>
<evidence type="ECO:0000256" key="1">
    <source>
        <dbReference type="SAM" id="Phobius"/>
    </source>
</evidence>
<keyword evidence="3" id="KW-1185">Reference proteome</keyword>
<feature type="transmembrane region" description="Helical" evidence="1">
    <location>
        <begin position="6"/>
        <end position="29"/>
    </location>
</feature>
<dbReference type="Proteomes" id="UP000314294">
    <property type="component" value="Unassembled WGS sequence"/>
</dbReference>
<proteinExistence type="predicted"/>
<dbReference type="AlphaFoldDB" id="A0A4Z2E0K9"/>
<keyword evidence="1" id="KW-0472">Membrane</keyword>
<reference evidence="2 3" key="1">
    <citation type="submission" date="2019-03" db="EMBL/GenBank/DDBJ databases">
        <title>First draft genome of Liparis tanakae, snailfish: a comprehensive survey of snailfish specific genes.</title>
        <authorList>
            <person name="Kim W."/>
            <person name="Song I."/>
            <person name="Jeong J.-H."/>
            <person name="Kim D."/>
            <person name="Kim S."/>
            <person name="Ryu S."/>
            <person name="Song J.Y."/>
            <person name="Lee S.K."/>
        </authorList>
    </citation>
    <scope>NUCLEOTIDE SEQUENCE [LARGE SCALE GENOMIC DNA]</scope>
    <source>
        <tissue evidence="2">Muscle</tissue>
    </source>
</reference>
<evidence type="ECO:0000313" key="2">
    <source>
        <dbReference type="EMBL" id="TNN22258.1"/>
    </source>
</evidence>
<dbReference type="GO" id="GO:0090090">
    <property type="term" value="P:negative regulation of canonical Wnt signaling pathway"/>
    <property type="evidence" value="ECO:0007669"/>
    <property type="project" value="TreeGrafter"/>
</dbReference>
<dbReference type="GO" id="GO:0004725">
    <property type="term" value="F:protein tyrosine phosphatase activity"/>
    <property type="evidence" value="ECO:0007669"/>
    <property type="project" value="InterPro"/>
</dbReference>
<dbReference type="EMBL" id="SRLO01023447">
    <property type="protein sequence ID" value="TNN22258.1"/>
    <property type="molecule type" value="Genomic_DNA"/>
</dbReference>
<keyword evidence="1" id="KW-1133">Transmembrane helix</keyword>
<sequence length="61" mass="6816">MNPGVASIAALAVLSLLLLGLLVLMLLLLRRQHLQMTRECGAETFVNFASFERDGKLPYNW</sequence>
<protein>
    <submittedName>
        <fullName evidence="2">Receptor-type tyrosine-protein phosphatase O</fullName>
    </submittedName>
</protein>
<dbReference type="GO" id="GO:0098982">
    <property type="term" value="C:GABA-ergic synapse"/>
    <property type="evidence" value="ECO:0007669"/>
    <property type="project" value="TreeGrafter"/>
</dbReference>
<name>A0A4Z2E0K9_9TELE</name>
<keyword evidence="1" id="KW-0812">Transmembrane</keyword>
<dbReference type="OrthoDB" id="8609993at2759"/>
<dbReference type="GO" id="GO:0007411">
    <property type="term" value="P:axon guidance"/>
    <property type="evidence" value="ECO:0007669"/>
    <property type="project" value="TreeGrafter"/>
</dbReference>
<dbReference type="GO" id="GO:0005886">
    <property type="term" value="C:plasma membrane"/>
    <property type="evidence" value="ECO:0007669"/>
    <property type="project" value="TreeGrafter"/>
</dbReference>
<dbReference type="GO" id="GO:0098978">
    <property type="term" value="C:glutamatergic synapse"/>
    <property type="evidence" value="ECO:0007669"/>
    <property type="project" value="TreeGrafter"/>
</dbReference>